<keyword evidence="5" id="KW-0378">Hydrolase</keyword>
<organism evidence="5">
    <name type="scientific">hydrothermal vent metagenome</name>
    <dbReference type="NCBI Taxonomy" id="652676"/>
    <lineage>
        <taxon>unclassified sequences</taxon>
        <taxon>metagenomes</taxon>
        <taxon>ecological metagenomes</taxon>
    </lineage>
</organism>
<dbReference type="SUPFAM" id="SSF52540">
    <property type="entry name" value="P-loop containing nucleoside triphosphate hydrolases"/>
    <property type="match status" value="2"/>
</dbReference>
<dbReference type="Gene3D" id="3.40.50.300">
    <property type="entry name" value="P-loop containing nucleotide triphosphate hydrolases"/>
    <property type="match status" value="2"/>
</dbReference>
<feature type="domain" description="AAA+ ATPase" evidence="4">
    <location>
        <begin position="451"/>
        <end position="587"/>
    </location>
</feature>
<keyword evidence="5" id="KW-0131">Cell cycle</keyword>
<gene>
    <name evidence="5" type="ORF">MNBD_ACTINO02-733</name>
</gene>
<dbReference type="Gene3D" id="1.10.8.60">
    <property type="match status" value="2"/>
</dbReference>
<evidence type="ECO:0000259" key="4">
    <source>
        <dbReference type="SMART" id="SM00382"/>
    </source>
</evidence>
<dbReference type="InterPro" id="IPR027417">
    <property type="entry name" value="P-loop_NTPase"/>
</dbReference>
<evidence type="ECO:0000256" key="2">
    <source>
        <dbReference type="ARBA" id="ARBA00022840"/>
    </source>
</evidence>
<dbReference type="SMART" id="SM00382">
    <property type="entry name" value="AAA"/>
    <property type="match status" value="2"/>
</dbReference>
<dbReference type="EMBL" id="UOEK01000434">
    <property type="protein sequence ID" value="VAW08052.1"/>
    <property type="molecule type" value="Genomic_DNA"/>
</dbReference>
<dbReference type="GO" id="GO:0051301">
    <property type="term" value="P:cell division"/>
    <property type="evidence" value="ECO:0007669"/>
    <property type="project" value="UniProtKB-KW"/>
</dbReference>
<dbReference type="InterPro" id="IPR003960">
    <property type="entry name" value="ATPase_AAA_CS"/>
</dbReference>
<dbReference type="GO" id="GO:0016887">
    <property type="term" value="F:ATP hydrolysis activity"/>
    <property type="evidence" value="ECO:0007669"/>
    <property type="project" value="InterPro"/>
</dbReference>
<keyword evidence="5" id="KW-0132">Cell division</keyword>
<dbReference type="PROSITE" id="PS00674">
    <property type="entry name" value="AAA"/>
    <property type="match status" value="1"/>
</dbReference>
<proteinExistence type="predicted"/>
<dbReference type="InterPro" id="IPR041569">
    <property type="entry name" value="AAA_lid_3"/>
</dbReference>
<sequence length="658" mass="69188">MRFVITNGTDPVGTADPTLLRALKLPDGGVIRVGNTHCKVVPGDVSGSSLALGPLVRRNAGLELGASVDVDRVAVSAAQRVGVTGGEPLDTRQLARSLQGRVVSNGDAIEASAAYGDTPPDDARTIVVESVTPNGVGLITSASLVHQVGAETEQLTAHPTGGVQGESITTAQALLTGLDMEREALTGWLSLLTSPDRLPDTWGLPAAAGVILEGPTGCGKSELVADAAQATGAFVHEVPVDLVFKADKLLTLLETAVTTVQGPAVIFIDRLDSISGDSGLFRDQVGAILRWFLDKVTAKPGVACVLGVSQASALGQVVDSPLLPRTLTVPPPNTERRTLLFRAALAQVPTGDIEYEHFGGRTAGFSAADIVAAVQHASALATAGDGVVTQELLTRAVEETTPSLTTASLGEIPSYGFERVANLVEVKQRLTETVIWQLEDPERFERLGIEAPKGLLLYGPPGTGKTFVIRALANESGAAFFPVKGAELLDKFVGESERGVREIFARARAVAPSIIFFDEIDALVPVRGNSNNSVTDSVVAALLTELDGVVDRGDVFVIGATNRRDLVDPALLRPGRLEVHLELGLPAPESRRAYLRISDVPLEDGISEDWLVEATDGLSFAELSGLFREAALQALRRDTSTATVTKPDLDKALETYTA</sequence>
<dbReference type="AlphaFoldDB" id="A0A3B0T0S0"/>
<reference evidence="5" key="1">
    <citation type="submission" date="2018-06" db="EMBL/GenBank/DDBJ databases">
        <authorList>
            <person name="Zhirakovskaya E."/>
        </authorList>
    </citation>
    <scope>NUCLEOTIDE SEQUENCE</scope>
</reference>
<feature type="non-terminal residue" evidence="5">
    <location>
        <position position="658"/>
    </location>
</feature>
<dbReference type="FunFam" id="3.40.50.300:FF:001025">
    <property type="entry name" value="ATPase family, AAA domain-containing 2B"/>
    <property type="match status" value="1"/>
</dbReference>
<dbReference type="InterPro" id="IPR003959">
    <property type="entry name" value="ATPase_AAA_core"/>
</dbReference>
<feature type="domain" description="AAA+ ATPase" evidence="4">
    <location>
        <begin position="206"/>
        <end position="333"/>
    </location>
</feature>
<keyword evidence="2" id="KW-0067">ATP-binding</keyword>
<protein>
    <submittedName>
        <fullName evidence="5">Cell division protein FtsH</fullName>
        <ecNumber evidence="5">3.4.24.-</ecNumber>
    </submittedName>
</protein>
<dbReference type="InterPro" id="IPR003593">
    <property type="entry name" value="AAA+_ATPase"/>
</dbReference>
<dbReference type="PANTHER" id="PTHR23077">
    <property type="entry name" value="AAA-FAMILY ATPASE"/>
    <property type="match status" value="1"/>
</dbReference>
<dbReference type="PANTHER" id="PTHR23077:SF171">
    <property type="entry name" value="NUCLEAR VALOSIN-CONTAINING PROTEIN-LIKE"/>
    <property type="match status" value="1"/>
</dbReference>
<dbReference type="InterPro" id="IPR050168">
    <property type="entry name" value="AAA_ATPase_domain"/>
</dbReference>
<dbReference type="EC" id="3.4.24.-" evidence="5"/>
<accession>A0A3B0T0S0</accession>
<keyword evidence="3" id="KW-0175">Coiled coil</keyword>
<dbReference type="Pfam" id="PF17862">
    <property type="entry name" value="AAA_lid_3"/>
    <property type="match status" value="1"/>
</dbReference>
<name>A0A3B0T0S0_9ZZZZ</name>
<evidence type="ECO:0000256" key="1">
    <source>
        <dbReference type="ARBA" id="ARBA00022741"/>
    </source>
</evidence>
<dbReference type="Pfam" id="PF00004">
    <property type="entry name" value="AAA"/>
    <property type="match status" value="2"/>
</dbReference>
<evidence type="ECO:0000313" key="5">
    <source>
        <dbReference type="EMBL" id="VAW08052.1"/>
    </source>
</evidence>
<keyword evidence="1" id="KW-0547">Nucleotide-binding</keyword>
<dbReference type="GO" id="GO:0005524">
    <property type="term" value="F:ATP binding"/>
    <property type="evidence" value="ECO:0007669"/>
    <property type="project" value="UniProtKB-KW"/>
</dbReference>
<evidence type="ECO:0000256" key="3">
    <source>
        <dbReference type="ARBA" id="ARBA00023054"/>
    </source>
</evidence>